<dbReference type="Proteomes" id="UP000005426">
    <property type="component" value="Unassembled WGS sequence"/>
</dbReference>
<sequence>RELLAGLAVYTCATLTPLDACVDLLIRSIADLLATTQDSERPLKMQPDESFTFGETFYS</sequence>
<comment type="caution">
    <text evidence="1">The sequence shown here is derived from an EMBL/GenBank/DDBJ whole genome shotgun (WGS) entry which is preliminary data.</text>
</comment>
<accession>G9NNJ2</accession>
<name>G9NNJ2_HYPAI</name>
<evidence type="ECO:0000313" key="1">
    <source>
        <dbReference type="EMBL" id="EHK47637.1"/>
    </source>
</evidence>
<feature type="non-terminal residue" evidence="1">
    <location>
        <position position="1"/>
    </location>
</feature>
<proteinExistence type="predicted"/>
<keyword evidence="2" id="KW-1185">Reference proteome</keyword>
<reference evidence="1 2" key="1">
    <citation type="journal article" date="2011" name="Genome Biol.">
        <title>Comparative genome sequence analysis underscores mycoparasitism as the ancestral life style of Trichoderma.</title>
        <authorList>
            <person name="Kubicek C.P."/>
            <person name="Herrera-Estrella A."/>
            <person name="Seidl-Seiboth V."/>
            <person name="Martinez D.A."/>
            <person name="Druzhinina I.S."/>
            <person name="Thon M."/>
            <person name="Zeilinger S."/>
            <person name="Casas-Flores S."/>
            <person name="Horwitz B.A."/>
            <person name="Mukherjee P.K."/>
            <person name="Mukherjee M."/>
            <person name="Kredics L."/>
            <person name="Alcaraz L.D."/>
            <person name="Aerts A."/>
            <person name="Antal Z."/>
            <person name="Atanasova L."/>
            <person name="Cervantes-Badillo M.G."/>
            <person name="Challacombe J."/>
            <person name="Chertkov O."/>
            <person name="McCluskey K."/>
            <person name="Coulpier F."/>
            <person name="Deshpande N."/>
            <person name="von Doehren H."/>
            <person name="Ebbole D.J."/>
            <person name="Esquivel-Naranjo E.U."/>
            <person name="Fekete E."/>
            <person name="Flipphi M."/>
            <person name="Glaser F."/>
            <person name="Gomez-Rodriguez E.Y."/>
            <person name="Gruber S."/>
            <person name="Han C."/>
            <person name="Henrissat B."/>
            <person name="Hermosa R."/>
            <person name="Hernandez-Onate M."/>
            <person name="Karaffa L."/>
            <person name="Kosti I."/>
            <person name="Le Crom S."/>
            <person name="Lindquist E."/>
            <person name="Lucas S."/>
            <person name="Luebeck M."/>
            <person name="Luebeck P.S."/>
            <person name="Margeot A."/>
            <person name="Metz B."/>
            <person name="Misra M."/>
            <person name="Nevalainen H."/>
            <person name="Omann M."/>
            <person name="Packer N."/>
            <person name="Perrone G."/>
            <person name="Uresti-Rivera E.E."/>
            <person name="Salamov A."/>
            <person name="Schmoll M."/>
            <person name="Seiboth B."/>
            <person name="Shapiro H."/>
            <person name="Sukno S."/>
            <person name="Tamayo-Ramos J.A."/>
            <person name="Tisch D."/>
            <person name="Wiest A."/>
            <person name="Wilkinson H.H."/>
            <person name="Zhang M."/>
            <person name="Coutinho P.M."/>
            <person name="Kenerley C.M."/>
            <person name="Monte E."/>
            <person name="Baker S.E."/>
            <person name="Grigoriev I.V."/>
        </authorList>
    </citation>
    <scope>NUCLEOTIDE SEQUENCE [LARGE SCALE GENOMIC DNA]</scope>
    <source>
        <strain evidence="2">ATCC 20476 / IMI 206040</strain>
    </source>
</reference>
<protein>
    <submittedName>
        <fullName evidence="1">Uncharacterized protein</fullName>
    </submittedName>
</protein>
<dbReference type="HOGENOM" id="CLU_2967257_0_0_1"/>
<dbReference type="EMBL" id="ABDG02000020">
    <property type="protein sequence ID" value="EHK47637.1"/>
    <property type="molecule type" value="Genomic_DNA"/>
</dbReference>
<organism evidence="1 2">
    <name type="scientific">Hypocrea atroviridis (strain ATCC 20476 / IMI 206040)</name>
    <name type="common">Trichoderma atroviride</name>
    <dbReference type="NCBI Taxonomy" id="452589"/>
    <lineage>
        <taxon>Eukaryota</taxon>
        <taxon>Fungi</taxon>
        <taxon>Dikarya</taxon>
        <taxon>Ascomycota</taxon>
        <taxon>Pezizomycotina</taxon>
        <taxon>Sordariomycetes</taxon>
        <taxon>Hypocreomycetidae</taxon>
        <taxon>Hypocreales</taxon>
        <taxon>Hypocreaceae</taxon>
        <taxon>Trichoderma</taxon>
    </lineage>
</organism>
<gene>
    <name evidence="1" type="ORF">TRIATDRAFT_44478</name>
</gene>
<dbReference type="AlphaFoldDB" id="G9NNJ2"/>
<evidence type="ECO:0000313" key="2">
    <source>
        <dbReference type="Proteomes" id="UP000005426"/>
    </source>
</evidence>